<dbReference type="Proteomes" id="UP001159363">
    <property type="component" value="Chromosome 4"/>
</dbReference>
<comment type="caution">
    <text evidence="1">The sequence shown here is derived from an EMBL/GenBank/DDBJ whole genome shotgun (WGS) entry which is preliminary data.</text>
</comment>
<dbReference type="EMBL" id="JARBHB010000005">
    <property type="protein sequence ID" value="KAJ8883492.1"/>
    <property type="molecule type" value="Genomic_DNA"/>
</dbReference>
<evidence type="ECO:0000313" key="2">
    <source>
        <dbReference type="Proteomes" id="UP001159363"/>
    </source>
</evidence>
<accession>A0ABQ9HGX5</accession>
<keyword evidence="2" id="KW-1185">Reference proteome</keyword>
<name>A0ABQ9HGX5_9NEOP</name>
<sequence>MSILKMEEESKIKDAVKDWVLLRILLASGEHKMLVAGTKVLNNANSTQWSNAVVDILLKYEVKYENVCAFVSDCQIHAKYAELLKVLLSENLLRIQCWAQKLNLVGNIWSSELAVNECVVKTKMVFNNTWKRKHRYLQHLQESNANPKLFFSSSNPIEFVVPCVSTAAKLAATGQKCFLKLSSLVGADPAKLFLENVGRLYDPRNIIAKGPEVDALDVEAQVKTLPFLQAVINASGGDVDVLAILLSLKYDFQEYPCCAMKCVWIPVANIDSERAFSQYNIMMTDKRTALKADNIEVMLGICFGAV</sequence>
<proteinExistence type="predicted"/>
<gene>
    <name evidence="1" type="ORF">PR048_015336</name>
</gene>
<organism evidence="1 2">
    <name type="scientific">Dryococelus australis</name>
    <dbReference type="NCBI Taxonomy" id="614101"/>
    <lineage>
        <taxon>Eukaryota</taxon>
        <taxon>Metazoa</taxon>
        <taxon>Ecdysozoa</taxon>
        <taxon>Arthropoda</taxon>
        <taxon>Hexapoda</taxon>
        <taxon>Insecta</taxon>
        <taxon>Pterygota</taxon>
        <taxon>Neoptera</taxon>
        <taxon>Polyneoptera</taxon>
        <taxon>Phasmatodea</taxon>
        <taxon>Verophasmatodea</taxon>
        <taxon>Anareolatae</taxon>
        <taxon>Phasmatidae</taxon>
        <taxon>Eurycanthinae</taxon>
        <taxon>Dryococelus</taxon>
    </lineage>
</organism>
<evidence type="ECO:0008006" key="3">
    <source>
        <dbReference type="Google" id="ProtNLM"/>
    </source>
</evidence>
<evidence type="ECO:0000313" key="1">
    <source>
        <dbReference type="EMBL" id="KAJ8883492.1"/>
    </source>
</evidence>
<reference evidence="1 2" key="1">
    <citation type="submission" date="2023-02" db="EMBL/GenBank/DDBJ databases">
        <title>LHISI_Scaffold_Assembly.</title>
        <authorList>
            <person name="Stuart O.P."/>
            <person name="Cleave R."/>
            <person name="Magrath M.J.L."/>
            <person name="Mikheyev A.S."/>
        </authorList>
    </citation>
    <scope>NUCLEOTIDE SEQUENCE [LARGE SCALE GENOMIC DNA]</scope>
    <source>
        <strain evidence="1">Daus_M_001</strain>
        <tissue evidence="1">Leg muscle</tissue>
    </source>
</reference>
<protein>
    <recommendedName>
        <fullName evidence="3">HAT C-terminal dimerisation domain-containing protein</fullName>
    </recommendedName>
</protein>